<proteinExistence type="predicted"/>
<name>A0A2I0WDK3_9ASPA</name>
<feature type="signal peptide" evidence="2">
    <location>
        <begin position="1"/>
        <end position="25"/>
    </location>
</feature>
<sequence>MASSISEAFFSLLLAFALFVSGVLGEECVPSAQTLGGITCKQLDSSTCAFAVSSSGLRCVLEKRAQGSGQKEDHTCRSSSVLATRIASWVETDECVAACGLDRETFGISSDLLLDGRFISRLCSPECYQSCPNVVDLYFNLAAGEGVFLPNLCAVKAERREMAEINSFGQSEEAACAPEAPRFAGGRRLIGLEHINGGSAPPPEQGRKLEEYGSVDATPPL</sequence>
<keyword evidence="2" id="KW-0732">Signal</keyword>
<dbReference type="PANTHER" id="PTHR33649:SF2">
    <property type="entry name" value="PAR1 PROTEIN"/>
    <property type="match status" value="1"/>
</dbReference>
<evidence type="ECO:0000313" key="4">
    <source>
        <dbReference type="Proteomes" id="UP000233837"/>
    </source>
</evidence>
<dbReference type="InterPro" id="IPR009489">
    <property type="entry name" value="PAR1"/>
</dbReference>
<accession>A0A2I0WDK3</accession>
<dbReference type="EMBL" id="KZ502729">
    <property type="protein sequence ID" value="PKU73748.1"/>
    <property type="molecule type" value="Genomic_DNA"/>
</dbReference>
<dbReference type="PANTHER" id="PTHR33649">
    <property type="entry name" value="PAR1 PROTEIN"/>
    <property type="match status" value="1"/>
</dbReference>
<dbReference type="STRING" id="906689.A0A2I0WDK3"/>
<feature type="chain" id="PRO_5014123818" description="PAR1 protein" evidence="2">
    <location>
        <begin position="26"/>
        <end position="221"/>
    </location>
</feature>
<feature type="region of interest" description="Disordered" evidence="1">
    <location>
        <begin position="194"/>
        <end position="221"/>
    </location>
</feature>
<dbReference type="Pfam" id="PF06521">
    <property type="entry name" value="PAR1"/>
    <property type="match status" value="1"/>
</dbReference>
<dbReference type="Proteomes" id="UP000233837">
    <property type="component" value="Unassembled WGS sequence"/>
</dbReference>
<reference evidence="3 4" key="1">
    <citation type="journal article" date="2016" name="Sci. Rep.">
        <title>The Dendrobium catenatum Lindl. genome sequence provides insights into polysaccharide synthase, floral development and adaptive evolution.</title>
        <authorList>
            <person name="Zhang G.Q."/>
            <person name="Xu Q."/>
            <person name="Bian C."/>
            <person name="Tsai W.C."/>
            <person name="Yeh C.M."/>
            <person name="Liu K.W."/>
            <person name="Yoshida K."/>
            <person name="Zhang L.S."/>
            <person name="Chang S.B."/>
            <person name="Chen F."/>
            <person name="Shi Y."/>
            <person name="Su Y.Y."/>
            <person name="Zhang Y.Q."/>
            <person name="Chen L.J."/>
            <person name="Yin Y."/>
            <person name="Lin M."/>
            <person name="Huang H."/>
            <person name="Deng H."/>
            <person name="Wang Z.W."/>
            <person name="Zhu S.L."/>
            <person name="Zhao X."/>
            <person name="Deng C."/>
            <person name="Niu S.C."/>
            <person name="Huang J."/>
            <person name="Wang M."/>
            <person name="Liu G.H."/>
            <person name="Yang H.J."/>
            <person name="Xiao X.J."/>
            <person name="Hsiao Y.Y."/>
            <person name="Wu W.L."/>
            <person name="Chen Y.Y."/>
            <person name="Mitsuda N."/>
            <person name="Ohme-Takagi M."/>
            <person name="Luo Y.B."/>
            <person name="Van de Peer Y."/>
            <person name="Liu Z.J."/>
        </authorList>
    </citation>
    <scope>NUCLEOTIDE SEQUENCE [LARGE SCALE GENOMIC DNA]</scope>
    <source>
        <tissue evidence="3">The whole plant</tissue>
    </source>
</reference>
<dbReference type="AlphaFoldDB" id="A0A2I0WDK3"/>
<organism evidence="3 4">
    <name type="scientific">Dendrobium catenatum</name>
    <dbReference type="NCBI Taxonomy" id="906689"/>
    <lineage>
        <taxon>Eukaryota</taxon>
        <taxon>Viridiplantae</taxon>
        <taxon>Streptophyta</taxon>
        <taxon>Embryophyta</taxon>
        <taxon>Tracheophyta</taxon>
        <taxon>Spermatophyta</taxon>
        <taxon>Magnoliopsida</taxon>
        <taxon>Liliopsida</taxon>
        <taxon>Asparagales</taxon>
        <taxon>Orchidaceae</taxon>
        <taxon>Epidendroideae</taxon>
        <taxon>Malaxideae</taxon>
        <taxon>Dendrobiinae</taxon>
        <taxon>Dendrobium</taxon>
    </lineage>
</organism>
<evidence type="ECO:0008006" key="5">
    <source>
        <dbReference type="Google" id="ProtNLM"/>
    </source>
</evidence>
<keyword evidence="4" id="KW-1185">Reference proteome</keyword>
<evidence type="ECO:0000256" key="1">
    <source>
        <dbReference type="SAM" id="MobiDB-lite"/>
    </source>
</evidence>
<evidence type="ECO:0000256" key="2">
    <source>
        <dbReference type="SAM" id="SignalP"/>
    </source>
</evidence>
<protein>
    <recommendedName>
        <fullName evidence="5">PAR1 protein</fullName>
    </recommendedName>
</protein>
<gene>
    <name evidence="3" type="ORF">MA16_Dca013329</name>
</gene>
<reference evidence="3 4" key="2">
    <citation type="journal article" date="2017" name="Nature">
        <title>The Apostasia genome and the evolution of orchids.</title>
        <authorList>
            <person name="Zhang G.Q."/>
            <person name="Liu K.W."/>
            <person name="Li Z."/>
            <person name="Lohaus R."/>
            <person name="Hsiao Y.Y."/>
            <person name="Niu S.C."/>
            <person name="Wang J.Y."/>
            <person name="Lin Y.C."/>
            <person name="Xu Q."/>
            <person name="Chen L.J."/>
            <person name="Yoshida K."/>
            <person name="Fujiwara S."/>
            <person name="Wang Z.W."/>
            <person name="Zhang Y.Q."/>
            <person name="Mitsuda N."/>
            <person name="Wang M."/>
            <person name="Liu G.H."/>
            <person name="Pecoraro L."/>
            <person name="Huang H.X."/>
            <person name="Xiao X.J."/>
            <person name="Lin M."/>
            <person name="Wu X.Y."/>
            <person name="Wu W.L."/>
            <person name="Chen Y.Y."/>
            <person name="Chang S.B."/>
            <person name="Sakamoto S."/>
            <person name="Ohme-Takagi M."/>
            <person name="Yagi M."/>
            <person name="Zeng S.J."/>
            <person name="Shen C.Y."/>
            <person name="Yeh C.M."/>
            <person name="Luo Y.B."/>
            <person name="Tsai W.C."/>
            <person name="Van de Peer Y."/>
            <person name="Liu Z.J."/>
        </authorList>
    </citation>
    <scope>NUCLEOTIDE SEQUENCE [LARGE SCALE GENOMIC DNA]</scope>
    <source>
        <tissue evidence="3">The whole plant</tissue>
    </source>
</reference>
<evidence type="ECO:0000313" key="3">
    <source>
        <dbReference type="EMBL" id="PKU73748.1"/>
    </source>
</evidence>